<protein>
    <submittedName>
        <fullName evidence="3">Universal stress protein</fullName>
    </submittedName>
</protein>
<dbReference type="Pfam" id="PF00582">
    <property type="entry name" value="Usp"/>
    <property type="match status" value="2"/>
</dbReference>
<accession>A0A9X2RP00</accession>
<gene>
    <name evidence="3" type="ORF">NQU55_12360</name>
</gene>
<evidence type="ECO:0000256" key="1">
    <source>
        <dbReference type="ARBA" id="ARBA00008791"/>
    </source>
</evidence>
<dbReference type="InterPro" id="IPR006016">
    <property type="entry name" value="UspA"/>
</dbReference>
<name>A0A9X2RP00_9ACTN</name>
<feature type="domain" description="UspA" evidence="2">
    <location>
        <begin position="5"/>
        <end position="136"/>
    </location>
</feature>
<dbReference type="InterPro" id="IPR006015">
    <property type="entry name" value="Universal_stress_UspA"/>
</dbReference>
<evidence type="ECO:0000313" key="4">
    <source>
        <dbReference type="Proteomes" id="UP001142374"/>
    </source>
</evidence>
<organism evidence="3 4">
    <name type="scientific">Streptomyces telluris</name>
    <dbReference type="NCBI Taxonomy" id="2720021"/>
    <lineage>
        <taxon>Bacteria</taxon>
        <taxon>Bacillati</taxon>
        <taxon>Actinomycetota</taxon>
        <taxon>Actinomycetes</taxon>
        <taxon>Kitasatosporales</taxon>
        <taxon>Streptomycetaceae</taxon>
        <taxon>Streptomyces</taxon>
    </lineage>
</organism>
<dbReference type="PRINTS" id="PR01438">
    <property type="entry name" value="UNVRSLSTRESS"/>
</dbReference>
<comment type="caution">
    <text evidence="3">The sequence shown here is derived from an EMBL/GenBank/DDBJ whole genome shotgun (WGS) entry which is preliminary data.</text>
</comment>
<keyword evidence="4" id="KW-1185">Reference proteome</keyword>
<dbReference type="Proteomes" id="UP001142374">
    <property type="component" value="Unassembled WGS sequence"/>
</dbReference>
<sequence>MDPVITAGLDGSPESRSAALWAAGEAQLRGCTLRLLHAWVLLSPSKQEDTAGADQNYWARRIVDDAQEEIRRHYPDLPVCEDLVAADPGPALLAAAAESDVLVLGSRGMAPVAAYFLGDTGLHVMAQAGSPVVLVRARDDAVEDTAKPWPPPSAQGDVVLALSLHGPCDPLFEFAFDEAARRGVPLRAVHGRSLPVQAYAPWGIDPDVGEELAADARKELHDALRPWRAKFPGVDLTETVHLASPARVVLRASGGAGLLVAGRRQKRPALAPPFGPVLQAALHHAPCPVAVVPHE</sequence>
<dbReference type="EMBL" id="JANIID010000008">
    <property type="protein sequence ID" value="MCQ8770565.1"/>
    <property type="molecule type" value="Genomic_DNA"/>
</dbReference>
<dbReference type="InterPro" id="IPR014729">
    <property type="entry name" value="Rossmann-like_a/b/a_fold"/>
</dbReference>
<dbReference type="PANTHER" id="PTHR46268">
    <property type="entry name" value="STRESS RESPONSE PROTEIN NHAX"/>
    <property type="match status" value="1"/>
</dbReference>
<proteinExistence type="inferred from homology"/>
<dbReference type="AlphaFoldDB" id="A0A9X2RP00"/>
<feature type="domain" description="UspA" evidence="2">
    <location>
        <begin position="158"/>
        <end position="293"/>
    </location>
</feature>
<evidence type="ECO:0000259" key="2">
    <source>
        <dbReference type="Pfam" id="PF00582"/>
    </source>
</evidence>
<evidence type="ECO:0000313" key="3">
    <source>
        <dbReference type="EMBL" id="MCQ8770565.1"/>
    </source>
</evidence>
<dbReference type="PANTHER" id="PTHR46268:SF6">
    <property type="entry name" value="UNIVERSAL STRESS PROTEIN UP12"/>
    <property type="match status" value="1"/>
</dbReference>
<comment type="similarity">
    <text evidence="1">Belongs to the universal stress protein A family.</text>
</comment>
<reference evidence="3" key="1">
    <citation type="submission" date="2022-06" db="EMBL/GenBank/DDBJ databases">
        <title>WGS of actinobacteria.</title>
        <authorList>
            <person name="Thawai C."/>
        </authorList>
    </citation>
    <scope>NUCLEOTIDE SEQUENCE</scope>
    <source>
        <strain evidence="3">AA8</strain>
    </source>
</reference>
<dbReference type="RefSeq" id="WP_168096945.1">
    <property type="nucleotide sequence ID" value="NZ_JAATER010000893.1"/>
</dbReference>
<dbReference type="Gene3D" id="3.40.50.620">
    <property type="entry name" value="HUPs"/>
    <property type="match status" value="2"/>
</dbReference>
<dbReference type="SUPFAM" id="SSF52402">
    <property type="entry name" value="Adenine nucleotide alpha hydrolases-like"/>
    <property type="match status" value="2"/>
</dbReference>